<evidence type="ECO:0000313" key="1">
    <source>
        <dbReference type="EMBL" id="TKW60855.1"/>
    </source>
</evidence>
<reference evidence="1 2" key="1">
    <citation type="journal article" date="2017" name="Nat. Commun.">
        <title>In situ click chemistry generation of cyclooxygenase-2 inhibitors.</title>
        <authorList>
            <person name="Bhardwaj A."/>
            <person name="Kaur J."/>
            <person name="Wuest M."/>
            <person name="Wuest F."/>
        </authorList>
    </citation>
    <scope>NUCLEOTIDE SEQUENCE [LARGE SCALE GENOMIC DNA]</scope>
    <source>
        <strain evidence="1">S2_018_000_R2_106</strain>
    </source>
</reference>
<dbReference type="AlphaFoldDB" id="A0A6N4R0C0"/>
<dbReference type="Proteomes" id="UP000320948">
    <property type="component" value="Unassembled WGS sequence"/>
</dbReference>
<protein>
    <submittedName>
        <fullName evidence="1">Uncharacterized protein</fullName>
    </submittedName>
</protein>
<organism evidence="1 2">
    <name type="scientific">Blastochloris viridis</name>
    <name type="common">Rhodopseudomonas viridis</name>
    <dbReference type="NCBI Taxonomy" id="1079"/>
    <lineage>
        <taxon>Bacteria</taxon>
        <taxon>Pseudomonadati</taxon>
        <taxon>Pseudomonadota</taxon>
        <taxon>Alphaproteobacteria</taxon>
        <taxon>Hyphomicrobiales</taxon>
        <taxon>Blastochloridaceae</taxon>
        <taxon>Blastochloris</taxon>
    </lineage>
</organism>
<name>A0A6N4R0C0_BLAVI</name>
<accession>A0A6N4R0C0</accession>
<gene>
    <name evidence="1" type="ORF">DI628_08175</name>
</gene>
<dbReference type="EMBL" id="VAFM01000002">
    <property type="protein sequence ID" value="TKW60855.1"/>
    <property type="molecule type" value="Genomic_DNA"/>
</dbReference>
<proteinExistence type="predicted"/>
<sequence>MQHILLLSSTRQREANLMERLFEEYAIHDAQGQRLSAPSIVFCNTETRARDLLLALMEFDLVIADDLDEGSTINMYKFMRGQEPLGADTNFPYYRAAAPKMKNMKFQFVTLDNDVWIYFRYAILGKDPNAALIGNRKDVPLTFEPNTSYEVYKKQRTLLAELHH</sequence>
<evidence type="ECO:0000313" key="2">
    <source>
        <dbReference type="Proteomes" id="UP000320948"/>
    </source>
</evidence>
<comment type="caution">
    <text evidence="1">The sequence shown here is derived from an EMBL/GenBank/DDBJ whole genome shotgun (WGS) entry which is preliminary data.</text>
</comment>